<name>A0ABZ2XM49_9RHOB</name>
<dbReference type="GO" id="GO:0008168">
    <property type="term" value="F:methyltransferase activity"/>
    <property type="evidence" value="ECO:0007669"/>
    <property type="project" value="UniProtKB-KW"/>
</dbReference>
<dbReference type="InterPro" id="IPR001678">
    <property type="entry name" value="MeTrfase_RsmB-F_NOP2_dom"/>
</dbReference>
<dbReference type="EMBL" id="CP123584">
    <property type="protein sequence ID" value="WZK87160.1"/>
    <property type="molecule type" value="Genomic_DNA"/>
</dbReference>
<accession>A0ABZ2XM49</accession>
<dbReference type="CDD" id="cd02440">
    <property type="entry name" value="AdoMet_MTases"/>
    <property type="match status" value="1"/>
</dbReference>
<dbReference type="Pfam" id="PF22458">
    <property type="entry name" value="RsmF-B_ferredox"/>
    <property type="match status" value="1"/>
</dbReference>
<feature type="binding site" evidence="5">
    <location>
        <position position="287"/>
    </location>
    <ligand>
        <name>S-adenosyl-L-methionine</name>
        <dbReference type="ChEBI" id="CHEBI:59789"/>
    </ligand>
</feature>
<organism evidence="7 8">
    <name type="scientific">Aliisedimentitalea scapharcae</name>
    <dbReference type="NCBI Taxonomy" id="1524259"/>
    <lineage>
        <taxon>Bacteria</taxon>
        <taxon>Pseudomonadati</taxon>
        <taxon>Pseudomonadota</taxon>
        <taxon>Alphaproteobacteria</taxon>
        <taxon>Rhodobacterales</taxon>
        <taxon>Roseobacteraceae</taxon>
        <taxon>Aliisedimentitalea</taxon>
    </lineage>
</organism>
<dbReference type="RefSeq" id="WP_406644394.1">
    <property type="nucleotide sequence ID" value="NZ_CP123584.1"/>
</dbReference>
<dbReference type="Gene3D" id="3.40.50.150">
    <property type="entry name" value="Vaccinia Virus protein VP39"/>
    <property type="match status" value="1"/>
</dbReference>
<evidence type="ECO:0000256" key="2">
    <source>
        <dbReference type="ARBA" id="ARBA00022679"/>
    </source>
</evidence>
<dbReference type="PANTHER" id="PTHR22807:SF53">
    <property type="entry name" value="RIBOSOMAL RNA SMALL SUBUNIT METHYLTRANSFERASE B-RELATED"/>
    <property type="match status" value="1"/>
</dbReference>
<dbReference type="InterPro" id="IPR054728">
    <property type="entry name" value="RsmB-like_ferredoxin"/>
</dbReference>
<comment type="caution">
    <text evidence="5">Lacks conserved residue(s) required for the propagation of feature annotation.</text>
</comment>
<keyword evidence="1 5" id="KW-0489">Methyltransferase</keyword>
<evidence type="ECO:0000313" key="7">
    <source>
        <dbReference type="EMBL" id="WZK87160.1"/>
    </source>
</evidence>
<evidence type="ECO:0000256" key="3">
    <source>
        <dbReference type="ARBA" id="ARBA00022691"/>
    </source>
</evidence>
<keyword evidence="4 5" id="KW-0694">RNA-binding</keyword>
<dbReference type="GO" id="GO:0032259">
    <property type="term" value="P:methylation"/>
    <property type="evidence" value="ECO:0007669"/>
    <property type="project" value="UniProtKB-KW"/>
</dbReference>
<dbReference type="InterPro" id="IPR029063">
    <property type="entry name" value="SAM-dependent_MTases_sf"/>
</dbReference>
<proteinExistence type="inferred from homology"/>
<feature type="active site" description="Nucleophile" evidence="5">
    <location>
        <position position="340"/>
    </location>
</feature>
<dbReference type="InterPro" id="IPR023267">
    <property type="entry name" value="RCMT"/>
</dbReference>
<dbReference type="InterPro" id="IPR049560">
    <property type="entry name" value="MeTrfase_RsmB-F_NOP2_cat"/>
</dbReference>
<evidence type="ECO:0000256" key="4">
    <source>
        <dbReference type="ARBA" id="ARBA00022884"/>
    </source>
</evidence>
<reference evidence="7 8" key="1">
    <citation type="submission" date="2023-04" db="EMBL/GenBank/DDBJ databases">
        <title>Complete genome sequence of Alisedimentitalea scapharcae.</title>
        <authorList>
            <person name="Rong J.-C."/>
            <person name="Yi M.-L."/>
            <person name="Zhao Q."/>
        </authorList>
    </citation>
    <scope>NUCLEOTIDE SEQUENCE [LARGE SCALE GENOMIC DNA]</scope>
    <source>
        <strain evidence="7 8">KCTC 42119</strain>
    </source>
</reference>
<protein>
    <submittedName>
        <fullName evidence="7">RsmB/NOP family class I SAM-dependent RNA methyltransferase</fullName>
        <ecNumber evidence="7">2.1.1.-</ecNumber>
    </submittedName>
</protein>
<dbReference type="SUPFAM" id="SSF53335">
    <property type="entry name" value="S-adenosyl-L-methionine-dependent methyltransferases"/>
    <property type="match status" value="1"/>
</dbReference>
<feature type="domain" description="SAM-dependent MTase RsmB/NOP-type" evidence="6">
    <location>
        <begin position="134"/>
        <end position="388"/>
    </location>
</feature>
<evidence type="ECO:0000259" key="6">
    <source>
        <dbReference type="PROSITE" id="PS51686"/>
    </source>
</evidence>
<dbReference type="EC" id="2.1.1.-" evidence="7"/>
<keyword evidence="3 5" id="KW-0949">S-adenosyl-L-methionine</keyword>
<dbReference type="PRINTS" id="PR02008">
    <property type="entry name" value="RCMTFAMILY"/>
</dbReference>
<keyword evidence="2 5" id="KW-0808">Transferase</keyword>
<sequence>MTPAARLQAAIEILEQILDGSAVEQALTGWARRSRYAGSKDRAAVRDHVFSSVRQMNSHAALGGARTGRGLILGALRSGGVDPEPLFTGERHAPAALSEGEFERAVPDLSIVDLPEWLWGAFQSSLGADKAHDAELALRDRAPVFLRVNSTKASVSHAQEVLAEGGIETVPHPSASTALIVERGERAIRNSRPYLDGLVELQDGASQAIVERLNLQNGMRVLDYCAGGGGKTLAMAAAARLELVAHDAAEQRLRDLPERAKRAGAKVKIAKTHDLKSMGRFDLVLCDAPCSGSGSWRRAPEGKWRLTPDRFAELQDIQASILAAAAQLVKPGGVLSYATCSLLVPENSAQVDRFLDHHPGWSVHDTHQWFLDEGTDGFFLAQLQAPAA</sequence>
<dbReference type="Pfam" id="PF01189">
    <property type="entry name" value="Methyltr_RsmB-F"/>
    <property type="match status" value="1"/>
</dbReference>
<dbReference type="PANTHER" id="PTHR22807">
    <property type="entry name" value="NOP2 YEAST -RELATED NOL1/NOP2/FMU SUN DOMAIN-CONTAINING"/>
    <property type="match status" value="1"/>
</dbReference>
<evidence type="ECO:0000256" key="5">
    <source>
        <dbReference type="PROSITE-ProRule" id="PRU01023"/>
    </source>
</evidence>
<feature type="binding site" evidence="5">
    <location>
        <position position="247"/>
    </location>
    <ligand>
        <name>S-adenosyl-L-methionine</name>
        <dbReference type="ChEBI" id="CHEBI:59789"/>
    </ligand>
</feature>
<dbReference type="Proteomes" id="UP001623232">
    <property type="component" value="Chromosome"/>
</dbReference>
<evidence type="ECO:0000313" key="8">
    <source>
        <dbReference type="Proteomes" id="UP001623232"/>
    </source>
</evidence>
<dbReference type="PROSITE" id="PS51686">
    <property type="entry name" value="SAM_MT_RSMB_NOP"/>
    <property type="match status" value="1"/>
</dbReference>
<keyword evidence="8" id="KW-1185">Reference proteome</keyword>
<gene>
    <name evidence="7" type="ORF">QEZ52_11005</name>
</gene>
<evidence type="ECO:0000256" key="1">
    <source>
        <dbReference type="ARBA" id="ARBA00022603"/>
    </source>
</evidence>
<dbReference type="Gene3D" id="3.30.70.1170">
    <property type="entry name" value="Sun protein, domain 3"/>
    <property type="match status" value="1"/>
</dbReference>
<comment type="similarity">
    <text evidence="5">Belongs to the class I-like SAM-binding methyltransferase superfamily. RsmB/NOP family.</text>
</comment>